<feature type="transmembrane region" description="Helical" evidence="5">
    <location>
        <begin position="168"/>
        <end position="191"/>
    </location>
</feature>
<feature type="transmembrane region" description="Helical" evidence="5">
    <location>
        <begin position="77"/>
        <end position="99"/>
    </location>
</feature>
<organism evidence="7 8">
    <name type="scientific">Ferrimonas sediminum</name>
    <dbReference type="NCBI Taxonomy" id="718193"/>
    <lineage>
        <taxon>Bacteria</taxon>
        <taxon>Pseudomonadati</taxon>
        <taxon>Pseudomonadota</taxon>
        <taxon>Gammaproteobacteria</taxon>
        <taxon>Alteromonadales</taxon>
        <taxon>Ferrimonadaceae</taxon>
        <taxon>Ferrimonas</taxon>
    </lineage>
</organism>
<feature type="domain" description="Sodium/calcium exchanger membrane region" evidence="6">
    <location>
        <begin position="173"/>
        <end position="319"/>
    </location>
</feature>
<feature type="transmembrane region" description="Helical" evidence="5">
    <location>
        <begin position="203"/>
        <end position="225"/>
    </location>
</feature>
<proteinExistence type="predicted"/>
<dbReference type="InterPro" id="IPR044880">
    <property type="entry name" value="NCX_ion-bd_dom_sf"/>
</dbReference>
<feature type="transmembrane region" description="Helical" evidence="5">
    <location>
        <begin position="6"/>
        <end position="26"/>
    </location>
</feature>
<evidence type="ECO:0000256" key="4">
    <source>
        <dbReference type="ARBA" id="ARBA00023136"/>
    </source>
</evidence>
<dbReference type="Pfam" id="PF01699">
    <property type="entry name" value="Na_Ca_ex"/>
    <property type="match status" value="2"/>
</dbReference>
<dbReference type="Gene3D" id="1.20.1420.30">
    <property type="entry name" value="NCX, central ion-binding region"/>
    <property type="match status" value="1"/>
</dbReference>
<evidence type="ECO:0000259" key="6">
    <source>
        <dbReference type="Pfam" id="PF01699"/>
    </source>
</evidence>
<sequence>MSFLFLPLMAVIGGFIVLTFSADRLIAAAATLAKHMGLSIVFIGMTIVAFGTSAPELLVSAVAAFNGAEGLSVGNAIGSNIINTGLVLGLCALVTPLMISRRFLKREFPILLLVMTYAVLVLMGGSLGWPQGLALLGAMIVYGIYLGRSHNSDEELEVEFLQVGQGRAVAETVLMLVLLLSSSQVMVWGSVELARAFGVSELVIGLTVIAFGTSLPELAAAVAGVRRGLYDMTLATVVGSNIFNLLGVLAFPGLIGDGMTLPEQVMARDVPAMFALTLIPGLFFLLARYRHGRAPYVPMNRLAGALLLIGFAGYMGLLTLEVLSQA</sequence>
<dbReference type="AlphaFoldDB" id="A0A1G8QGN2"/>
<evidence type="ECO:0000256" key="1">
    <source>
        <dbReference type="ARBA" id="ARBA00004141"/>
    </source>
</evidence>
<evidence type="ECO:0000313" key="7">
    <source>
        <dbReference type="EMBL" id="SDJ03240.1"/>
    </source>
</evidence>
<feature type="domain" description="Sodium/calcium exchanger membrane region" evidence="6">
    <location>
        <begin position="9"/>
        <end position="144"/>
    </location>
</feature>
<keyword evidence="3 5" id="KW-1133">Transmembrane helix</keyword>
<keyword evidence="8" id="KW-1185">Reference proteome</keyword>
<dbReference type="GO" id="GO:0005886">
    <property type="term" value="C:plasma membrane"/>
    <property type="evidence" value="ECO:0007669"/>
    <property type="project" value="TreeGrafter"/>
</dbReference>
<dbReference type="InterPro" id="IPR004837">
    <property type="entry name" value="NaCa_Exmemb"/>
</dbReference>
<evidence type="ECO:0000256" key="5">
    <source>
        <dbReference type="SAM" id="Phobius"/>
    </source>
</evidence>
<keyword evidence="2 5" id="KW-0812">Transmembrane</keyword>
<accession>A0A1G8QGN2</accession>
<dbReference type="PANTHER" id="PTHR10846">
    <property type="entry name" value="SODIUM/POTASSIUM/CALCIUM EXCHANGER"/>
    <property type="match status" value="1"/>
</dbReference>
<feature type="transmembrane region" description="Helical" evidence="5">
    <location>
        <begin position="38"/>
        <end position="65"/>
    </location>
</feature>
<dbReference type="Proteomes" id="UP000199527">
    <property type="component" value="Unassembled WGS sequence"/>
</dbReference>
<feature type="transmembrane region" description="Helical" evidence="5">
    <location>
        <begin position="108"/>
        <end position="125"/>
    </location>
</feature>
<protein>
    <submittedName>
        <fullName evidence="7">Cation:H+ antiporter</fullName>
    </submittedName>
</protein>
<keyword evidence="4 5" id="KW-0472">Membrane</keyword>
<evidence type="ECO:0000256" key="3">
    <source>
        <dbReference type="ARBA" id="ARBA00022989"/>
    </source>
</evidence>
<comment type="subcellular location">
    <subcellularLocation>
        <location evidence="1">Membrane</location>
        <topology evidence="1">Multi-pass membrane protein</topology>
    </subcellularLocation>
</comment>
<name>A0A1G8QGN2_9GAMM</name>
<feature type="transmembrane region" description="Helical" evidence="5">
    <location>
        <begin position="270"/>
        <end position="289"/>
    </location>
</feature>
<dbReference type="PANTHER" id="PTHR10846:SF8">
    <property type="entry name" value="INNER MEMBRANE PROTEIN YRBG"/>
    <property type="match status" value="1"/>
</dbReference>
<evidence type="ECO:0000313" key="8">
    <source>
        <dbReference type="Proteomes" id="UP000199527"/>
    </source>
</evidence>
<dbReference type="GO" id="GO:0006874">
    <property type="term" value="P:intracellular calcium ion homeostasis"/>
    <property type="evidence" value="ECO:0007669"/>
    <property type="project" value="TreeGrafter"/>
</dbReference>
<dbReference type="NCBIfam" id="TIGR00367">
    <property type="entry name" value="calcium/sodium antiporter"/>
    <property type="match status" value="1"/>
</dbReference>
<feature type="transmembrane region" description="Helical" evidence="5">
    <location>
        <begin position="232"/>
        <end position="255"/>
    </location>
</feature>
<gene>
    <name evidence="7" type="ORF">SAMN04488540_104276</name>
</gene>
<reference evidence="8" key="1">
    <citation type="submission" date="2016-10" db="EMBL/GenBank/DDBJ databases">
        <authorList>
            <person name="Varghese N."/>
            <person name="Submissions S."/>
        </authorList>
    </citation>
    <scope>NUCLEOTIDE SEQUENCE [LARGE SCALE GENOMIC DNA]</scope>
    <source>
        <strain evidence="8">DSM 23317</strain>
    </source>
</reference>
<dbReference type="RefSeq" id="WP_245709891.1">
    <property type="nucleotide sequence ID" value="NZ_FNEM01000004.1"/>
</dbReference>
<dbReference type="GO" id="GO:0008273">
    <property type="term" value="F:calcium, potassium:sodium antiporter activity"/>
    <property type="evidence" value="ECO:0007669"/>
    <property type="project" value="TreeGrafter"/>
</dbReference>
<dbReference type="EMBL" id="FNEM01000004">
    <property type="protein sequence ID" value="SDJ03240.1"/>
    <property type="molecule type" value="Genomic_DNA"/>
</dbReference>
<feature type="transmembrane region" description="Helical" evidence="5">
    <location>
        <begin position="131"/>
        <end position="147"/>
    </location>
</feature>
<evidence type="ECO:0000256" key="2">
    <source>
        <dbReference type="ARBA" id="ARBA00022692"/>
    </source>
</evidence>
<feature type="transmembrane region" description="Helical" evidence="5">
    <location>
        <begin position="301"/>
        <end position="320"/>
    </location>
</feature>
<dbReference type="InterPro" id="IPR004481">
    <property type="entry name" value="K/Na/Ca-exchanger"/>
</dbReference>
<dbReference type="GO" id="GO:0005262">
    <property type="term" value="F:calcium channel activity"/>
    <property type="evidence" value="ECO:0007669"/>
    <property type="project" value="TreeGrafter"/>
</dbReference>